<dbReference type="CDD" id="cd15760">
    <property type="entry name" value="FYVE_scVPS27p_like"/>
    <property type="match status" value="1"/>
</dbReference>
<feature type="transmembrane region" description="Helical" evidence="20">
    <location>
        <begin position="245"/>
        <end position="266"/>
    </location>
</feature>
<feature type="domain" description="FAD-binding FR-type" evidence="23">
    <location>
        <begin position="288"/>
        <end position="410"/>
    </location>
</feature>
<feature type="domain" description="FYVE-type" evidence="22">
    <location>
        <begin position="1330"/>
        <end position="1401"/>
    </location>
</feature>
<evidence type="ECO:0000313" key="24">
    <source>
        <dbReference type="EMBL" id="KAG5168978.1"/>
    </source>
</evidence>
<dbReference type="Pfam" id="PF13857">
    <property type="entry name" value="Ank_5"/>
    <property type="match status" value="1"/>
</dbReference>
<dbReference type="InterPro" id="IPR013130">
    <property type="entry name" value="Fe3_Rdtase_TM_dom"/>
</dbReference>
<evidence type="ECO:0000256" key="15">
    <source>
        <dbReference type="ARBA" id="ARBA00023180"/>
    </source>
</evidence>
<evidence type="ECO:0000256" key="10">
    <source>
        <dbReference type="ARBA" id="ARBA00022982"/>
    </source>
</evidence>
<dbReference type="GO" id="GO:0006826">
    <property type="term" value="P:iron ion transport"/>
    <property type="evidence" value="ECO:0007669"/>
    <property type="project" value="TreeGrafter"/>
</dbReference>
<evidence type="ECO:0000256" key="3">
    <source>
        <dbReference type="ARBA" id="ARBA00012668"/>
    </source>
</evidence>
<dbReference type="SUPFAM" id="SSF52343">
    <property type="entry name" value="Ferredoxin reductase-like, C-terminal NADP-linked domain"/>
    <property type="match status" value="1"/>
</dbReference>
<gene>
    <name evidence="24" type="ORF">JR316_005534</name>
</gene>
<dbReference type="InterPro" id="IPR002110">
    <property type="entry name" value="Ankyrin_rpt"/>
</dbReference>
<evidence type="ECO:0000256" key="9">
    <source>
        <dbReference type="ARBA" id="ARBA00022833"/>
    </source>
</evidence>
<comment type="catalytic activity">
    <reaction evidence="16">
        <text>2 a Fe(II)-siderophore + NADP(+) + H(+) = 2 a Fe(III)-siderophore + NADPH</text>
        <dbReference type="Rhea" id="RHEA:28795"/>
        <dbReference type="Rhea" id="RHEA-COMP:11342"/>
        <dbReference type="Rhea" id="RHEA-COMP:11344"/>
        <dbReference type="ChEBI" id="CHEBI:15378"/>
        <dbReference type="ChEBI" id="CHEBI:29033"/>
        <dbReference type="ChEBI" id="CHEBI:29034"/>
        <dbReference type="ChEBI" id="CHEBI:57783"/>
        <dbReference type="ChEBI" id="CHEBI:58349"/>
        <dbReference type="EC" id="1.16.1.9"/>
    </reaction>
</comment>
<keyword evidence="17" id="KW-0040">ANK repeat</keyword>
<keyword evidence="9" id="KW-0862">Zinc</keyword>
<comment type="subcellular location">
    <subcellularLocation>
        <location evidence="1">Cell membrane</location>
        <topology evidence="1">Multi-pass membrane protein</topology>
    </subcellularLocation>
</comment>
<evidence type="ECO:0000256" key="12">
    <source>
        <dbReference type="ARBA" id="ARBA00023002"/>
    </source>
</evidence>
<dbReference type="InterPro" id="IPR036770">
    <property type="entry name" value="Ankyrin_rpt-contain_sf"/>
</dbReference>
<keyword evidence="11 20" id="KW-1133">Transmembrane helix</keyword>
<dbReference type="OrthoDB" id="10057496at2759"/>
<keyword evidence="6 20" id="KW-0812">Transmembrane</keyword>
<dbReference type="Pfam" id="PF01794">
    <property type="entry name" value="Ferric_reduct"/>
    <property type="match status" value="1"/>
</dbReference>
<dbReference type="EMBL" id="JAFIQS010000005">
    <property type="protein sequence ID" value="KAG5168978.1"/>
    <property type="molecule type" value="Genomic_DNA"/>
</dbReference>
<evidence type="ECO:0000259" key="23">
    <source>
        <dbReference type="PROSITE" id="PS51384"/>
    </source>
</evidence>
<evidence type="ECO:0000256" key="11">
    <source>
        <dbReference type="ARBA" id="ARBA00022989"/>
    </source>
</evidence>
<reference evidence="24" key="1">
    <citation type="submission" date="2021-02" db="EMBL/GenBank/DDBJ databases">
        <title>Psilocybe cubensis genome.</title>
        <authorList>
            <person name="Mckernan K.J."/>
            <person name="Crawford S."/>
            <person name="Trippe A."/>
            <person name="Kane L.T."/>
            <person name="Mclaughlin S."/>
        </authorList>
    </citation>
    <scope>NUCLEOTIDE SEQUENCE [LARGE SCALE GENOMIC DNA]</scope>
    <source>
        <strain evidence="24">MGC-MH-2018</strain>
    </source>
</reference>
<keyword evidence="15" id="KW-0325">Glycoprotein</keyword>
<dbReference type="Pfam" id="PF13639">
    <property type="entry name" value="zf-RING_2"/>
    <property type="match status" value="1"/>
</dbReference>
<feature type="transmembrane region" description="Helical" evidence="20">
    <location>
        <begin position="33"/>
        <end position="50"/>
    </location>
</feature>
<evidence type="ECO:0000256" key="18">
    <source>
        <dbReference type="PROSITE-ProRule" id="PRU00175"/>
    </source>
</evidence>
<dbReference type="Gene3D" id="3.40.50.80">
    <property type="entry name" value="Nucleotide-binding domain of ferredoxin-NADP reductase (FNR) module"/>
    <property type="match status" value="1"/>
</dbReference>
<feature type="compositionally biased region" description="Low complexity" evidence="19">
    <location>
        <begin position="1258"/>
        <end position="1272"/>
    </location>
</feature>
<organism evidence="24">
    <name type="scientific">Psilocybe cubensis</name>
    <name type="common">Psychedelic mushroom</name>
    <name type="synonym">Stropharia cubensis</name>
    <dbReference type="NCBI Taxonomy" id="181762"/>
    <lineage>
        <taxon>Eukaryota</taxon>
        <taxon>Fungi</taxon>
        <taxon>Dikarya</taxon>
        <taxon>Basidiomycota</taxon>
        <taxon>Agaricomycotina</taxon>
        <taxon>Agaricomycetes</taxon>
        <taxon>Agaricomycetidae</taxon>
        <taxon>Agaricales</taxon>
        <taxon>Agaricineae</taxon>
        <taxon>Strophariaceae</taxon>
        <taxon>Psilocybe</taxon>
    </lineage>
</organism>
<dbReference type="CDD" id="cd06186">
    <property type="entry name" value="NOX_Duox_like_FAD_NADP"/>
    <property type="match status" value="1"/>
</dbReference>
<dbReference type="Pfam" id="PF01363">
    <property type="entry name" value="FYVE"/>
    <property type="match status" value="1"/>
</dbReference>
<keyword evidence="8 18" id="KW-0863">Zinc-finger</keyword>
<evidence type="ECO:0000256" key="8">
    <source>
        <dbReference type="ARBA" id="ARBA00022771"/>
    </source>
</evidence>
<evidence type="ECO:0000256" key="4">
    <source>
        <dbReference type="ARBA" id="ARBA00022448"/>
    </source>
</evidence>
<name>A0A8H8CKR0_PSICU</name>
<dbReference type="Gene3D" id="1.25.40.20">
    <property type="entry name" value="Ankyrin repeat-containing domain"/>
    <property type="match status" value="2"/>
</dbReference>
<dbReference type="Pfam" id="PF08022">
    <property type="entry name" value="FAD_binding_8"/>
    <property type="match status" value="1"/>
</dbReference>
<dbReference type="Pfam" id="PF12796">
    <property type="entry name" value="Ank_2"/>
    <property type="match status" value="1"/>
</dbReference>
<dbReference type="GO" id="GO:0052851">
    <property type="term" value="F:ferric-chelate reductase (NADPH) activity"/>
    <property type="evidence" value="ECO:0007669"/>
    <property type="project" value="UniProtKB-EC"/>
</dbReference>
<accession>A0A8H8CKR0</accession>
<dbReference type="InterPro" id="IPR039261">
    <property type="entry name" value="FNR_nucleotide-bd"/>
</dbReference>
<dbReference type="SUPFAM" id="SSF57850">
    <property type="entry name" value="RING/U-box"/>
    <property type="match status" value="1"/>
</dbReference>
<dbReference type="InterPro" id="IPR001841">
    <property type="entry name" value="Znf_RING"/>
</dbReference>
<evidence type="ECO:0000256" key="17">
    <source>
        <dbReference type="PROSITE-ProRule" id="PRU00023"/>
    </source>
</evidence>
<dbReference type="InterPro" id="IPR051410">
    <property type="entry name" value="Ferric/Cupric_Reductase"/>
</dbReference>
<feature type="repeat" description="ANK" evidence="17">
    <location>
        <begin position="761"/>
        <end position="793"/>
    </location>
</feature>
<keyword evidence="12" id="KW-0560">Oxidoreductase</keyword>
<keyword evidence="5" id="KW-1003">Cell membrane</keyword>
<dbReference type="Pfam" id="PF08030">
    <property type="entry name" value="NAD_binding_6"/>
    <property type="match status" value="1"/>
</dbReference>
<dbReference type="InterPro" id="IPR011011">
    <property type="entry name" value="Znf_FYVE_PHD"/>
</dbReference>
<dbReference type="InterPro" id="IPR017455">
    <property type="entry name" value="Znf_FYVE-rel"/>
</dbReference>
<evidence type="ECO:0000256" key="16">
    <source>
        <dbReference type="ARBA" id="ARBA00048483"/>
    </source>
</evidence>
<dbReference type="PROSITE" id="PS50088">
    <property type="entry name" value="ANK_REPEAT"/>
    <property type="match status" value="3"/>
</dbReference>
<comment type="caution">
    <text evidence="24">The sequence shown here is derived from an EMBL/GenBank/DDBJ whole genome shotgun (WGS) entry which is preliminary data.</text>
</comment>
<evidence type="ECO:0000256" key="5">
    <source>
        <dbReference type="ARBA" id="ARBA00022475"/>
    </source>
</evidence>
<dbReference type="SMART" id="SM00248">
    <property type="entry name" value="ANK"/>
    <property type="match status" value="3"/>
</dbReference>
<keyword evidence="7" id="KW-0479">Metal-binding</keyword>
<keyword evidence="4" id="KW-0813">Transport</keyword>
<dbReference type="PANTHER" id="PTHR32361:SF9">
    <property type="entry name" value="FERRIC REDUCTASE TRANSMEMBRANE COMPONENT 3-RELATED"/>
    <property type="match status" value="1"/>
</dbReference>
<dbReference type="PROSITE" id="PS51384">
    <property type="entry name" value="FAD_FR"/>
    <property type="match status" value="1"/>
</dbReference>
<evidence type="ECO:0000259" key="22">
    <source>
        <dbReference type="PROSITE" id="PS50178"/>
    </source>
</evidence>
<evidence type="ECO:0000256" key="14">
    <source>
        <dbReference type="ARBA" id="ARBA00023136"/>
    </source>
</evidence>
<dbReference type="InterPro" id="IPR013121">
    <property type="entry name" value="Fe_red_NAD-bd_6"/>
</dbReference>
<feature type="repeat" description="ANK" evidence="17">
    <location>
        <begin position="836"/>
        <end position="869"/>
    </location>
</feature>
<keyword evidence="10" id="KW-0249">Electron transport</keyword>
<dbReference type="PROSITE" id="PS50178">
    <property type="entry name" value="ZF_FYVE"/>
    <property type="match status" value="1"/>
</dbReference>
<dbReference type="Gene3D" id="3.30.40.10">
    <property type="entry name" value="Zinc/RING finger domain, C3HC4 (zinc finger)"/>
    <property type="match status" value="2"/>
</dbReference>
<dbReference type="PANTHER" id="PTHR32361">
    <property type="entry name" value="FERRIC/CUPRIC REDUCTASE TRANSMEMBRANE COMPONENT"/>
    <property type="match status" value="1"/>
</dbReference>
<evidence type="ECO:0000256" key="7">
    <source>
        <dbReference type="ARBA" id="ARBA00022723"/>
    </source>
</evidence>
<sequence length="1542" mass="170849">MSPDASIFTRAAPVTAADRQVRNRVQLAHVRELWIFLGSVLAFFTLVNAIRCLSRRLKALPGPNELATEEMNDKESNKTPRRIPSPIQRILSTLQTGFRIVFFRWSVPIGLGSIASVSELAFIFVYIAAMFVWLLVDTRDLAAYMYQDRAAHIASSQISLIVALAGKNNVISWLTGVSHEKLNVLHRASARTNFIFFWIHALTRVVSGLPKNFDFTHDWMRSGAVSLTALTLATMLSVRPVRNAAFEFFLVTHIIFILIFIIGGYFHAKAQKFGDYIWPGLLIWGFDRVIRAGRLIWNNKIWNRAHSGDALVELLSEDTIRLTFRRNISWIPGQHAYVVLPTVSSLPFEAHPFTIASIPESSTDSKERDIVFLIRGRGGFTQRLREHATKDHGSRVPAFLDGPYGCPPDLRPFSTCVLIAGGSGISYTLPLLLNLVSLNSRGGKLAVRRVVFVWAVRDAAHLKWISKTLMQALTRTTPSLIVEPRIYITGKNYPIPEVPTVSSDRASLSSTSVEKGEISHTELPVYSSLKLIHGRPSVKKLLAEEIEAAQGPVSVDVAGPSNLAESVRRALSSDLAGPRAVLKGSQPVTLHIETFGMALCNTMSSDNGDTVDEVQTPVDVPDELAISKPSDDSPDSEEELFVYPSTPSNPDDAPQQSASTRQIHPTPAQLEALYAAACSGDLSSLKKVFNTILENSDIEPFNLSNDAAPRTGFTALHAAASRGFYDMAVWREYFFTPAGSGLIVGPVIEECGAMPDLEDREGETALHKAALNGHLRIISYLLPDKADVYARDADGWTALHNACSKGYLDIVRWLCEQGGANNSVGGVRGVDVRSKDGWTPLMNAASKGHLPVVLYLLTKQSANPLVRNKWGETAFDVAAAVFEVWICEILQQAEAERWRGTTTPYNPLLVHTTIPLILYENQRLDTRLKTVAVNGGRPKFSASGLGRRGRRSPFELRLPQPDEETGAKVLPAWRSGVQLPLREAPWNFPRPATVQHPALEGVERSHFWLSDWTLDITHPCVDAEEGWQYAQSFDDPDDKWTAEMPLQLERLLSSNGLVSAGFGGHSGRGQSLSSSSQSRPQPTWVRRKRWVRIMRRRLDIPPLAFLEPDGAMYHLDFDGSLIPYVEDSHLSPSDVGEAREMGAMSSTFLSSAQDYVARARYLVGNQLQDAETSGSAVEVRRAIAKVERATMELRQGILSDEDPERKVQAEVLLNAYSRDLERRRLSAGAKGLLIANDDEDPDNGDDSDSDDEFHYPQSSHQATSRSVSRSSSGTDYFSRPGVSRIPADLTPQLTQAPDFRVPTHEAPQKVSTSRWNSPAPRQLHAQWERDESVTQCRECHRRFNFLNRRHCRKCGRIFCDRCSSFRAILDPADVVQDPLMPDFVSPATSHRVCQSCFEESTSSIPSRLHGTSTMERIVVDQEHLTVPGSLTRRQSSSQLSDLADCPVCNQNLDEVGDAHAQEVHVKSCLEGDSSASQFGQVVKYLVYHLPAESTLIGVECVICLEEFAKNSTVARLSCFCSFHSACLSSWLQRGKSCPVHAR</sequence>
<dbReference type="SMART" id="SM00064">
    <property type="entry name" value="FYVE"/>
    <property type="match status" value="1"/>
</dbReference>
<evidence type="ECO:0000256" key="20">
    <source>
        <dbReference type="SAM" id="Phobius"/>
    </source>
</evidence>
<feature type="region of interest" description="Disordered" evidence="19">
    <location>
        <begin position="1233"/>
        <end position="1297"/>
    </location>
</feature>
<keyword evidence="14 20" id="KW-0472">Membrane</keyword>
<protein>
    <recommendedName>
        <fullName evidence="3">ferric-chelate reductase (NADPH)</fullName>
        <ecNumber evidence="3">1.16.1.9</ecNumber>
    </recommendedName>
</protein>
<dbReference type="EC" id="1.16.1.9" evidence="3"/>
<dbReference type="GO" id="GO:0015677">
    <property type="term" value="P:copper ion import"/>
    <property type="evidence" value="ECO:0007669"/>
    <property type="project" value="TreeGrafter"/>
</dbReference>
<dbReference type="SUPFAM" id="SSF57903">
    <property type="entry name" value="FYVE/PHD zinc finger"/>
    <property type="match status" value="1"/>
</dbReference>
<dbReference type="SFLD" id="SFLDS00052">
    <property type="entry name" value="Ferric_Reductase_Domain"/>
    <property type="match status" value="1"/>
</dbReference>
<evidence type="ECO:0000259" key="21">
    <source>
        <dbReference type="PROSITE" id="PS50089"/>
    </source>
</evidence>
<feature type="repeat" description="ANK" evidence="17">
    <location>
        <begin position="794"/>
        <end position="826"/>
    </location>
</feature>
<dbReference type="SMART" id="SM00184">
    <property type="entry name" value="RING"/>
    <property type="match status" value="2"/>
</dbReference>
<feature type="domain" description="RING-type" evidence="21">
    <location>
        <begin position="1500"/>
        <end position="1540"/>
    </location>
</feature>
<proteinExistence type="inferred from homology"/>
<feature type="region of interest" description="Disordered" evidence="19">
    <location>
        <begin position="619"/>
        <end position="661"/>
    </location>
</feature>
<evidence type="ECO:0000256" key="2">
    <source>
        <dbReference type="ARBA" id="ARBA00006278"/>
    </source>
</evidence>
<dbReference type="SUPFAM" id="SSF63380">
    <property type="entry name" value="Riboflavin synthase domain-like"/>
    <property type="match status" value="1"/>
</dbReference>
<dbReference type="InterPro" id="IPR013083">
    <property type="entry name" value="Znf_RING/FYVE/PHD"/>
</dbReference>
<dbReference type="CDD" id="cd16489">
    <property type="entry name" value="mRING-CH-C4HC2H_ZNRF"/>
    <property type="match status" value="1"/>
</dbReference>
<dbReference type="InterPro" id="IPR017938">
    <property type="entry name" value="Riboflavin_synthase-like_b-brl"/>
</dbReference>
<comment type="similarity">
    <text evidence="2">Belongs to the ferric reductase (FRE) family.</text>
</comment>
<evidence type="ECO:0000256" key="13">
    <source>
        <dbReference type="ARBA" id="ARBA00023065"/>
    </source>
</evidence>
<dbReference type="PROSITE" id="PS50297">
    <property type="entry name" value="ANK_REP_REGION"/>
    <property type="match status" value="3"/>
</dbReference>
<dbReference type="GO" id="GO:0006879">
    <property type="term" value="P:intracellular iron ion homeostasis"/>
    <property type="evidence" value="ECO:0007669"/>
    <property type="project" value="TreeGrafter"/>
</dbReference>
<evidence type="ECO:0000256" key="6">
    <source>
        <dbReference type="ARBA" id="ARBA00022692"/>
    </source>
</evidence>
<feature type="compositionally biased region" description="Acidic residues" evidence="19">
    <location>
        <begin position="1236"/>
        <end position="1251"/>
    </location>
</feature>
<feature type="transmembrane region" description="Helical" evidence="20">
    <location>
        <begin position="109"/>
        <end position="136"/>
    </location>
</feature>
<dbReference type="PROSITE" id="PS50089">
    <property type="entry name" value="ZF_RING_2"/>
    <property type="match status" value="1"/>
</dbReference>
<dbReference type="GO" id="GO:0005886">
    <property type="term" value="C:plasma membrane"/>
    <property type="evidence" value="ECO:0007669"/>
    <property type="project" value="UniProtKB-SubCell"/>
</dbReference>
<keyword evidence="13" id="KW-0406">Ion transport</keyword>
<evidence type="ECO:0000256" key="19">
    <source>
        <dbReference type="SAM" id="MobiDB-lite"/>
    </source>
</evidence>
<dbReference type="InterPro" id="IPR013112">
    <property type="entry name" value="FAD-bd_8"/>
</dbReference>
<dbReference type="GO" id="GO:0008270">
    <property type="term" value="F:zinc ion binding"/>
    <property type="evidence" value="ECO:0007669"/>
    <property type="project" value="UniProtKB-KW"/>
</dbReference>
<feature type="compositionally biased region" description="Polar residues" evidence="19">
    <location>
        <begin position="645"/>
        <end position="661"/>
    </location>
</feature>
<evidence type="ECO:0000256" key="1">
    <source>
        <dbReference type="ARBA" id="ARBA00004651"/>
    </source>
</evidence>
<dbReference type="SFLD" id="SFLDG01168">
    <property type="entry name" value="Ferric_reductase_subgroup_(FRE"/>
    <property type="match status" value="1"/>
</dbReference>
<dbReference type="InterPro" id="IPR000306">
    <property type="entry name" value="Znf_FYVE"/>
</dbReference>
<dbReference type="SUPFAM" id="SSF48403">
    <property type="entry name" value="Ankyrin repeat"/>
    <property type="match status" value="1"/>
</dbReference>
<dbReference type="InterPro" id="IPR017927">
    <property type="entry name" value="FAD-bd_FR_type"/>
</dbReference>